<dbReference type="STRING" id="329186.SAMN02927925_00264"/>
<evidence type="ECO:0000313" key="1">
    <source>
        <dbReference type="EMBL" id="SCX01084.1"/>
    </source>
</evidence>
<dbReference type="eggNOG" id="ENOG5033MD6">
    <property type="taxonomic scope" value="Bacteria"/>
</dbReference>
<evidence type="ECO:0000313" key="2">
    <source>
        <dbReference type="Proteomes" id="UP000182124"/>
    </source>
</evidence>
<dbReference type="AlphaFoldDB" id="A0A1G4V5W4"/>
<dbReference type="Proteomes" id="UP000182124">
    <property type="component" value="Unassembled WGS sequence"/>
</dbReference>
<dbReference type="Gene3D" id="2.60.40.2030">
    <property type="match status" value="1"/>
</dbReference>
<protein>
    <recommendedName>
        <fullName evidence="3">Calx-beta domain-containing protein</fullName>
    </recommendedName>
</protein>
<dbReference type="InterPro" id="IPR038081">
    <property type="entry name" value="CalX-like_sf"/>
</dbReference>
<reference evidence="1 2" key="1">
    <citation type="submission" date="2016-10" db="EMBL/GenBank/DDBJ databases">
        <authorList>
            <person name="de Groot N.N."/>
        </authorList>
    </citation>
    <scope>NUCLEOTIDE SEQUENCE [LARGE SCALE GENOMIC DNA]</scope>
    <source>
        <strain evidence="1 2">CGMCC 1.3801</strain>
    </source>
</reference>
<proteinExistence type="predicted"/>
<evidence type="ECO:0008006" key="3">
    <source>
        <dbReference type="Google" id="ProtNLM"/>
    </source>
</evidence>
<name>A0A1G4V5W4_9FLAO</name>
<sequence length="282" mass="30625">MKKIMSLFIIAGVAFACTDDDIRSEHTLDNGPKIVGFSNEFETVSYFTDEGDVTLNFPIDLIGTGTGEQLSSAVEISYEVDNAATTVPATQGVEYDFADATGKVTIPAGGSFATLPIVVHTGSLNPTQKTELVIKLTSATNNTVIGEQYKTFKVIFVGCQSQLAGSYTVVITRSDSPAVVTWTDEDITMTSVNNFRSKRSGNYQIGVLQGTNGYKFVDICGEITVPQMNLNDVYSNILRPDPANNGLDGEVTGPNNFYTKYQIGFTNNTVWRGFTCTYTRNL</sequence>
<dbReference type="EMBL" id="FMTY01000001">
    <property type="protein sequence ID" value="SCX01084.1"/>
    <property type="molecule type" value="Genomic_DNA"/>
</dbReference>
<gene>
    <name evidence="1" type="ORF">SAMN02927925_00264</name>
</gene>
<accession>A0A1G4V5W4</accession>
<dbReference type="PROSITE" id="PS51257">
    <property type="entry name" value="PROKAR_LIPOPROTEIN"/>
    <property type="match status" value="1"/>
</dbReference>
<dbReference type="RefSeq" id="WP_023575333.1">
    <property type="nucleotide sequence ID" value="NZ_CBCSBQ010000011.1"/>
</dbReference>
<organism evidence="1 2">
    <name type="scientific">Flavobacterium saliperosum</name>
    <dbReference type="NCBI Taxonomy" id="329186"/>
    <lineage>
        <taxon>Bacteria</taxon>
        <taxon>Pseudomonadati</taxon>
        <taxon>Bacteroidota</taxon>
        <taxon>Flavobacteriia</taxon>
        <taxon>Flavobacteriales</taxon>
        <taxon>Flavobacteriaceae</taxon>
        <taxon>Flavobacterium</taxon>
    </lineage>
</organism>